<accession>A0A9Q1IH02</accession>
<gene>
    <name evidence="1" type="ORF">SKAU_G00359800</name>
</gene>
<name>A0A9Q1IH02_SYNKA</name>
<evidence type="ECO:0000313" key="2">
    <source>
        <dbReference type="Proteomes" id="UP001152622"/>
    </source>
</evidence>
<dbReference type="EMBL" id="JAINUF010000017">
    <property type="protein sequence ID" value="KAJ8339194.1"/>
    <property type="molecule type" value="Genomic_DNA"/>
</dbReference>
<evidence type="ECO:0000313" key="1">
    <source>
        <dbReference type="EMBL" id="KAJ8339194.1"/>
    </source>
</evidence>
<reference evidence="1" key="1">
    <citation type="journal article" date="2023" name="Science">
        <title>Genome structures resolve the early diversification of teleost fishes.</title>
        <authorList>
            <person name="Parey E."/>
            <person name="Louis A."/>
            <person name="Montfort J."/>
            <person name="Bouchez O."/>
            <person name="Roques C."/>
            <person name="Iampietro C."/>
            <person name="Lluch J."/>
            <person name="Castinel A."/>
            <person name="Donnadieu C."/>
            <person name="Desvignes T."/>
            <person name="Floi Bucao C."/>
            <person name="Jouanno E."/>
            <person name="Wen M."/>
            <person name="Mejri S."/>
            <person name="Dirks R."/>
            <person name="Jansen H."/>
            <person name="Henkel C."/>
            <person name="Chen W.J."/>
            <person name="Zahm M."/>
            <person name="Cabau C."/>
            <person name="Klopp C."/>
            <person name="Thompson A.W."/>
            <person name="Robinson-Rechavi M."/>
            <person name="Braasch I."/>
            <person name="Lecointre G."/>
            <person name="Bobe J."/>
            <person name="Postlethwait J.H."/>
            <person name="Berthelot C."/>
            <person name="Roest Crollius H."/>
            <person name="Guiguen Y."/>
        </authorList>
    </citation>
    <scope>NUCLEOTIDE SEQUENCE</scope>
    <source>
        <strain evidence="1">WJC10195</strain>
    </source>
</reference>
<sequence length="162" mass="17272">MAFGLSQSSSTRKTTSVPGTCSLQSELLPVAGRRMVARSPAYLPPPDLQVYINGARAELPATTRPTLSLKKEPFAGAELYTSGGSTSIHKRVAEQSLSTPTFSPPFPSFLLSAVCLEEGWGRLTVTALPLVSAFSFKASKAPFTASMHQRERTVLADAIRGT</sequence>
<comment type="caution">
    <text evidence="1">The sequence shown here is derived from an EMBL/GenBank/DDBJ whole genome shotgun (WGS) entry which is preliminary data.</text>
</comment>
<dbReference type="Proteomes" id="UP001152622">
    <property type="component" value="Chromosome 17"/>
</dbReference>
<protein>
    <submittedName>
        <fullName evidence="1">Uncharacterized protein</fullName>
    </submittedName>
</protein>
<proteinExistence type="predicted"/>
<organism evidence="1 2">
    <name type="scientific">Synaphobranchus kaupii</name>
    <name type="common">Kaup's arrowtooth eel</name>
    <dbReference type="NCBI Taxonomy" id="118154"/>
    <lineage>
        <taxon>Eukaryota</taxon>
        <taxon>Metazoa</taxon>
        <taxon>Chordata</taxon>
        <taxon>Craniata</taxon>
        <taxon>Vertebrata</taxon>
        <taxon>Euteleostomi</taxon>
        <taxon>Actinopterygii</taxon>
        <taxon>Neopterygii</taxon>
        <taxon>Teleostei</taxon>
        <taxon>Anguilliformes</taxon>
        <taxon>Synaphobranchidae</taxon>
        <taxon>Synaphobranchus</taxon>
    </lineage>
</organism>
<dbReference type="AlphaFoldDB" id="A0A9Q1IH02"/>
<keyword evidence="2" id="KW-1185">Reference proteome</keyword>